<accession>A0A1Y5SRB2</accession>
<dbReference type="SUPFAM" id="SSF117782">
    <property type="entry name" value="YbjQ-like"/>
    <property type="match status" value="1"/>
</dbReference>
<dbReference type="InterPro" id="IPR002765">
    <property type="entry name" value="UPF0145_YbjQ-like"/>
</dbReference>
<dbReference type="OrthoDB" id="9796448at2"/>
<dbReference type="PANTHER" id="PTHR34068">
    <property type="entry name" value="UPF0145 PROTEIN YBJQ"/>
    <property type="match status" value="1"/>
</dbReference>
<gene>
    <name evidence="3" type="ORF">AQS8620_01917</name>
</gene>
<evidence type="ECO:0000313" key="3">
    <source>
        <dbReference type="EMBL" id="SLN46393.1"/>
    </source>
</evidence>
<dbReference type="Pfam" id="PF01906">
    <property type="entry name" value="YbjQ_1"/>
    <property type="match status" value="1"/>
</dbReference>
<name>A0A1Y5SRB2_9RHOB</name>
<dbReference type="AlphaFoldDB" id="A0A1Y5SRB2"/>
<organism evidence="3 4">
    <name type="scientific">Aquimixticola soesokkakensis</name>
    <dbReference type="NCBI Taxonomy" id="1519096"/>
    <lineage>
        <taxon>Bacteria</taxon>
        <taxon>Pseudomonadati</taxon>
        <taxon>Pseudomonadota</taxon>
        <taxon>Alphaproteobacteria</taxon>
        <taxon>Rhodobacterales</taxon>
        <taxon>Paracoccaceae</taxon>
        <taxon>Aquimixticola</taxon>
    </lineage>
</organism>
<dbReference type="HAMAP" id="MF_00338">
    <property type="entry name" value="UPF0145"/>
    <property type="match status" value="1"/>
</dbReference>
<reference evidence="3 4" key="1">
    <citation type="submission" date="2017-03" db="EMBL/GenBank/DDBJ databases">
        <authorList>
            <person name="Afonso C.L."/>
            <person name="Miller P.J."/>
            <person name="Scott M.A."/>
            <person name="Spackman E."/>
            <person name="Goraichik I."/>
            <person name="Dimitrov K.M."/>
            <person name="Suarez D.L."/>
            <person name="Swayne D.E."/>
        </authorList>
    </citation>
    <scope>NUCLEOTIDE SEQUENCE [LARGE SCALE GENOMIC DNA]</scope>
    <source>
        <strain evidence="3 4">CECT 8620</strain>
    </source>
</reference>
<dbReference type="PANTHER" id="PTHR34068:SF2">
    <property type="entry name" value="UPF0145 PROTEIN SCO3412"/>
    <property type="match status" value="1"/>
</dbReference>
<keyword evidence="4" id="KW-1185">Reference proteome</keyword>
<dbReference type="RefSeq" id="WP_085836602.1">
    <property type="nucleotide sequence ID" value="NZ_FWFS01000006.1"/>
</dbReference>
<proteinExistence type="inferred from homology"/>
<evidence type="ECO:0000256" key="2">
    <source>
        <dbReference type="HAMAP-Rule" id="MF_00338"/>
    </source>
</evidence>
<dbReference type="InterPro" id="IPR035439">
    <property type="entry name" value="UPF0145_dom_sf"/>
</dbReference>
<dbReference type="Proteomes" id="UP000193862">
    <property type="component" value="Unassembled WGS sequence"/>
</dbReference>
<dbReference type="EMBL" id="FWFS01000006">
    <property type="protein sequence ID" value="SLN46393.1"/>
    <property type="molecule type" value="Genomic_DNA"/>
</dbReference>
<protein>
    <recommendedName>
        <fullName evidence="2">UPF0145 protein AQS8620_01917</fullName>
    </recommendedName>
</protein>
<sequence>MTASKSNLVIATSETVAGFEIVQTLGLVRGSTVRAKHIGSDIVASLRNLVGGEVKEYASLLAGAREQAMDRMLAEAQAMGADAVVAVRMQTSAIQQTASEVLCYGTAVKLAPKA</sequence>
<evidence type="ECO:0000256" key="1">
    <source>
        <dbReference type="ARBA" id="ARBA00010751"/>
    </source>
</evidence>
<dbReference type="Gene3D" id="3.30.110.70">
    <property type="entry name" value="Hypothetical protein apc22750. Chain B"/>
    <property type="match status" value="1"/>
</dbReference>
<comment type="similarity">
    <text evidence="1 2">Belongs to the UPF0145 family.</text>
</comment>
<evidence type="ECO:0000313" key="4">
    <source>
        <dbReference type="Proteomes" id="UP000193862"/>
    </source>
</evidence>